<dbReference type="AlphaFoldDB" id="A0A5D4NLK0"/>
<evidence type="ECO:0000259" key="2">
    <source>
        <dbReference type="Pfam" id="PF06605"/>
    </source>
</evidence>
<feature type="compositionally biased region" description="Gly residues" evidence="1">
    <location>
        <begin position="423"/>
        <end position="457"/>
    </location>
</feature>
<dbReference type="Pfam" id="PF06605">
    <property type="entry name" value="Prophage_tail"/>
    <property type="match status" value="1"/>
</dbReference>
<dbReference type="EMBL" id="VTEI01000014">
    <property type="protein sequence ID" value="TYS14266.1"/>
    <property type="molecule type" value="Genomic_DNA"/>
</dbReference>
<gene>
    <name evidence="3" type="ORF">FZC78_19105</name>
</gene>
<evidence type="ECO:0000313" key="4">
    <source>
        <dbReference type="Proteomes" id="UP000322267"/>
    </source>
</evidence>
<evidence type="ECO:0000313" key="3">
    <source>
        <dbReference type="EMBL" id="TYS14266.1"/>
    </source>
</evidence>
<name>A0A5D4NLK0_9BACI</name>
<sequence>MLKTLNLERNVTAILENAYGIGYEKTNNEIWTASFSLPLDDPKVNKVQALKYVEITHDKDYIGLFRVIPKQTVKNENQKSVTFQLEHVLATLIGSTLFKYHQLTNKSTIEVIDYLLAQQKVKHWKRGKVEIVRYFHYSWENENVASGIFSVPKPFDEPYRWTFDTTSYPWTLNLIKPETEPACRIKEKHNLLGIEIEENPLSVFNRIYPLGYGEGVNQLGIESVNGGVPYIEDAESIAENGLFETVWVDRRFEDAASLMANGKALLKKWKEPVVTWKTSAADVSKITGAKLDELKEGKVVRVEVEGFPVTDLRIMKESRRDIKGDPGNVQLEIGNLVEDLSTTQADLERRQKVNETYAQGATNIDSHNYVDNCDQDHPAVIRFYLPADLVNVNTMTLSYETEPFRAYSQATQGGGSTVKSTSSGGGTTATSSSGGGVAKSTSSGGGTTQSSTSGGGTTVSSSAVSFNGVTLRSGVPIGGELAPYDQHEHLVLIDEGQLGHSHSVSIPAHNHSVTIPSHSHEFNVPNHSHNLTIPNHSHEITLPDHTHEIKHGIFELSSTPSKVTVKVDGTTVLGDSPSGNDIDLIPYLSKDDSGRVERGAWHEVTLTPNGLGRINANIISRLFISSQIGGTF</sequence>
<proteinExistence type="predicted"/>
<reference evidence="3 4" key="1">
    <citation type="submission" date="2019-08" db="EMBL/GenBank/DDBJ databases">
        <title>Bacillus genomes from the desert of Cuatro Cienegas, Coahuila.</title>
        <authorList>
            <person name="Olmedo-Alvarez G."/>
        </authorList>
    </citation>
    <scope>NUCLEOTIDE SEQUENCE [LARGE SCALE GENOMIC DNA]</scope>
    <source>
        <strain evidence="3 4">CH34_1T</strain>
    </source>
</reference>
<evidence type="ECO:0000256" key="1">
    <source>
        <dbReference type="SAM" id="MobiDB-lite"/>
    </source>
</evidence>
<protein>
    <recommendedName>
        <fullName evidence="2">Tail spike domain-containing protein</fullName>
    </recommendedName>
</protein>
<feature type="domain" description="Tail spike" evidence="2">
    <location>
        <begin position="98"/>
        <end position="346"/>
    </location>
</feature>
<dbReference type="InterPro" id="IPR010572">
    <property type="entry name" value="Tail_dom"/>
</dbReference>
<dbReference type="NCBIfam" id="TIGR01665">
    <property type="entry name" value="put_anti_recept"/>
    <property type="match status" value="1"/>
</dbReference>
<dbReference type="Proteomes" id="UP000322267">
    <property type="component" value="Unassembled WGS sequence"/>
</dbReference>
<organism evidence="3 4">
    <name type="scientific">Rossellomorea vietnamensis</name>
    <dbReference type="NCBI Taxonomy" id="218284"/>
    <lineage>
        <taxon>Bacteria</taxon>
        <taxon>Bacillati</taxon>
        <taxon>Bacillota</taxon>
        <taxon>Bacilli</taxon>
        <taxon>Bacillales</taxon>
        <taxon>Bacillaceae</taxon>
        <taxon>Rossellomorea</taxon>
    </lineage>
</organism>
<dbReference type="OrthoDB" id="1696092at2"/>
<comment type="caution">
    <text evidence="3">The sequence shown here is derived from an EMBL/GenBank/DDBJ whole genome shotgun (WGS) entry which is preliminary data.</text>
</comment>
<dbReference type="RefSeq" id="WP_148941680.1">
    <property type="nucleotide sequence ID" value="NZ_VTEI01000014.1"/>
</dbReference>
<accession>A0A5D4NLK0</accession>
<dbReference type="InterPro" id="IPR007119">
    <property type="entry name" value="Phage_tail_spike_N"/>
</dbReference>
<feature type="region of interest" description="Disordered" evidence="1">
    <location>
        <begin position="409"/>
        <end position="461"/>
    </location>
</feature>